<dbReference type="Pfam" id="PF00092">
    <property type="entry name" value="VWA"/>
    <property type="match status" value="1"/>
</dbReference>
<keyword evidence="3" id="KW-1185">Reference proteome</keyword>
<dbReference type="PROSITE" id="PS50234">
    <property type="entry name" value="VWFA"/>
    <property type="match status" value="1"/>
</dbReference>
<dbReference type="InterPro" id="IPR051266">
    <property type="entry name" value="CLCR"/>
</dbReference>
<proteinExistence type="predicted"/>
<dbReference type="InterPro" id="IPR036465">
    <property type="entry name" value="vWFA_dom_sf"/>
</dbReference>
<sequence length="412" mass="44706">MQVALETVISDPQVDISQGNNQRQLSIEVSALAEPEDRKLPLNLCLILDHSGSMKGTPLATVKQAARELIKGLNPEDRLSVVAFDHQAEVIVPCQQVTDFDDIFDKIDKLQAAGGTAIDAGIKLGITQLIEGKQDRVSHAFILTDGENEHGDDARCLKLAGFATESNFTLNTLGFGENWNQNMLEKIADTAAGTLAYIEEAAQAVSEFGRIFNRMQSVGLTNAYLQLELKPKVRLAELKPVAQVAPDTIELAVEDDGNLQVVRLGDLMKDLSRVILVNTYIGQLAEGEQSIATLRIRYDDPATGTTNLLTPPVDVNVTVTRNHQPAVDENVQQQTLALAKYRQTQLAEQKLQQGDRAGAATLLQTAAKTALQMGDTNAATVLQSNATILQGGDDLSEAEKKKTRMVSKTILQ</sequence>
<comment type="caution">
    <text evidence="2">The sequence shown here is derived from an EMBL/GenBank/DDBJ whole genome shotgun (WGS) entry which is preliminary data.</text>
</comment>
<gene>
    <name evidence="2" type="ORF">C7B77_26295</name>
</gene>
<dbReference type="RefSeq" id="WP_106311960.1">
    <property type="nucleotide sequence ID" value="NZ_PVWO01000558.1"/>
</dbReference>
<dbReference type="OrthoDB" id="571198at2"/>
<dbReference type="EMBL" id="PVWO01000558">
    <property type="protein sequence ID" value="PSB43183.1"/>
    <property type="molecule type" value="Genomic_DNA"/>
</dbReference>
<dbReference type="InterPro" id="IPR002035">
    <property type="entry name" value="VWF_A"/>
</dbReference>
<reference evidence="2 3" key="1">
    <citation type="submission" date="2018-03" db="EMBL/GenBank/DDBJ databases">
        <title>The ancient ancestry and fast evolution of plastids.</title>
        <authorList>
            <person name="Moore K.R."/>
            <person name="Magnabosco C."/>
            <person name="Momper L."/>
            <person name="Gold D.A."/>
            <person name="Bosak T."/>
            <person name="Fournier G.P."/>
        </authorList>
    </citation>
    <scope>NUCLEOTIDE SEQUENCE [LARGE SCALE GENOMIC DNA]</scope>
    <source>
        <strain evidence="2 3">CCALA 037</strain>
    </source>
</reference>
<dbReference type="PANTHER" id="PTHR10579">
    <property type="entry name" value="CALCIUM-ACTIVATED CHLORIDE CHANNEL REGULATOR"/>
    <property type="match status" value="1"/>
</dbReference>
<dbReference type="AlphaFoldDB" id="A0A2T1FDV1"/>
<dbReference type="Proteomes" id="UP000238937">
    <property type="component" value="Unassembled WGS sequence"/>
</dbReference>
<dbReference type="Gene3D" id="3.40.50.410">
    <property type="entry name" value="von Willebrand factor, type A domain"/>
    <property type="match status" value="1"/>
</dbReference>
<organism evidence="2 3">
    <name type="scientific">Chamaesiphon polymorphus CCALA 037</name>
    <dbReference type="NCBI Taxonomy" id="2107692"/>
    <lineage>
        <taxon>Bacteria</taxon>
        <taxon>Bacillati</taxon>
        <taxon>Cyanobacteriota</taxon>
        <taxon>Cyanophyceae</taxon>
        <taxon>Gomontiellales</taxon>
        <taxon>Chamaesiphonaceae</taxon>
        <taxon>Chamaesiphon</taxon>
    </lineage>
</organism>
<evidence type="ECO:0000259" key="1">
    <source>
        <dbReference type="PROSITE" id="PS50234"/>
    </source>
</evidence>
<accession>A0A2T1FDV1</accession>
<evidence type="ECO:0000313" key="2">
    <source>
        <dbReference type="EMBL" id="PSB43183.1"/>
    </source>
</evidence>
<feature type="domain" description="VWFA" evidence="1">
    <location>
        <begin position="43"/>
        <end position="215"/>
    </location>
</feature>
<dbReference type="PANTHER" id="PTHR10579:SF43">
    <property type="entry name" value="ZINC FINGER (C3HC4-TYPE RING FINGER) FAMILY PROTEIN"/>
    <property type="match status" value="1"/>
</dbReference>
<name>A0A2T1FDV1_9CYAN</name>
<dbReference type="SUPFAM" id="SSF53300">
    <property type="entry name" value="vWA-like"/>
    <property type="match status" value="1"/>
</dbReference>
<dbReference type="SMART" id="SM00327">
    <property type="entry name" value="VWA"/>
    <property type="match status" value="1"/>
</dbReference>
<evidence type="ECO:0000313" key="3">
    <source>
        <dbReference type="Proteomes" id="UP000238937"/>
    </source>
</evidence>
<protein>
    <recommendedName>
        <fullName evidence="1">VWFA domain-containing protein</fullName>
    </recommendedName>
</protein>